<sequence length="78" mass="8861">MDVESNAEYINLPEILVGPFGVLCKSENLQLQIVDQFESNYDKMKVLIFGNDIVSPDNYCLNQPYIIAEKFTALENNS</sequence>
<dbReference type="Proteomes" id="UP000198869">
    <property type="component" value="Unassembled WGS sequence"/>
</dbReference>
<proteinExistence type="predicted"/>
<reference evidence="2" key="1">
    <citation type="submission" date="2016-10" db="EMBL/GenBank/DDBJ databases">
        <authorList>
            <person name="Varghese N."/>
            <person name="Submissions S."/>
        </authorList>
    </citation>
    <scope>NUCLEOTIDE SEQUENCE [LARGE SCALE GENOMIC DNA]</scope>
    <source>
        <strain evidence="2">DSM 17071</strain>
    </source>
</reference>
<gene>
    <name evidence="1" type="ORF">SAMN05421846_10225</name>
</gene>
<protein>
    <submittedName>
        <fullName evidence="1">Uncharacterized protein</fullName>
    </submittedName>
</protein>
<name>A0A1G8F744_9FLAO</name>
<evidence type="ECO:0000313" key="2">
    <source>
        <dbReference type="Proteomes" id="UP000198869"/>
    </source>
</evidence>
<dbReference type="AlphaFoldDB" id="A0A1G8F744"/>
<keyword evidence="2" id="KW-1185">Reference proteome</keyword>
<evidence type="ECO:0000313" key="1">
    <source>
        <dbReference type="EMBL" id="SDH77925.1"/>
    </source>
</evidence>
<organism evidence="1 2">
    <name type="scientific">Chryseobacterium taeanense</name>
    <dbReference type="NCBI Taxonomy" id="311334"/>
    <lineage>
        <taxon>Bacteria</taxon>
        <taxon>Pseudomonadati</taxon>
        <taxon>Bacteroidota</taxon>
        <taxon>Flavobacteriia</taxon>
        <taxon>Flavobacteriales</taxon>
        <taxon>Weeksellaceae</taxon>
        <taxon>Chryseobacterium group</taxon>
        <taxon>Chryseobacterium</taxon>
    </lineage>
</organism>
<dbReference type="EMBL" id="FNDW01000002">
    <property type="protein sequence ID" value="SDH77925.1"/>
    <property type="molecule type" value="Genomic_DNA"/>
</dbReference>
<accession>A0A1G8F744</accession>